<name>A0A9J6RCK9_9BACI</name>
<dbReference type="FunFam" id="2.60.120.260:FF:000060">
    <property type="entry name" value="Probable beta-mannosidase"/>
    <property type="match status" value="1"/>
</dbReference>
<dbReference type="InterPro" id="IPR041447">
    <property type="entry name" value="Mannosidase_ig"/>
</dbReference>
<evidence type="ECO:0000256" key="12">
    <source>
        <dbReference type="ARBA" id="ARBA00022801"/>
    </source>
</evidence>
<keyword evidence="15" id="KW-0458">Lysosome</keyword>
<dbReference type="Gene3D" id="2.60.120.260">
    <property type="entry name" value="Galactose-binding domain-like"/>
    <property type="match status" value="1"/>
</dbReference>
<evidence type="ECO:0000256" key="4">
    <source>
        <dbReference type="ARBA" id="ARBA00004613"/>
    </source>
</evidence>
<evidence type="ECO:0000256" key="20">
    <source>
        <dbReference type="ARBA" id="ARBA00041614"/>
    </source>
</evidence>
<comment type="catalytic activity">
    <reaction evidence="1">
        <text>Hydrolysis of terminal, non-reducing beta-D-mannose residues in beta-D-mannosides.</text>
        <dbReference type="EC" id="3.2.1.25"/>
    </reaction>
</comment>
<keyword evidence="27" id="KW-1185">Reference proteome</keyword>
<dbReference type="SUPFAM" id="SSF49303">
    <property type="entry name" value="beta-Galactosidase/glucuronidase domain"/>
    <property type="match status" value="3"/>
</dbReference>
<gene>
    <name evidence="26" type="ORF">OWO01_07690</name>
</gene>
<comment type="function">
    <text evidence="2">Exoglycosidase that cleaves the single beta-linked mannose residue from the non-reducing end of all N-linked glycoprotein oligosaccharides.</text>
</comment>
<feature type="domain" description="Mannosidase Ig/CBM-like" evidence="24">
    <location>
        <begin position="667"/>
        <end position="755"/>
    </location>
</feature>
<evidence type="ECO:0000256" key="14">
    <source>
        <dbReference type="ARBA" id="ARBA00023180"/>
    </source>
</evidence>
<keyword evidence="12 26" id="KW-0378">Hydrolase</keyword>
<evidence type="ECO:0000256" key="7">
    <source>
        <dbReference type="ARBA" id="ARBA00011738"/>
    </source>
</evidence>
<evidence type="ECO:0000256" key="6">
    <source>
        <dbReference type="ARBA" id="ARBA00011245"/>
    </source>
</evidence>
<evidence type="ECO:0000256" key="11">
    <source>
        <dbReference type="ARBA" id="ARBA00022729"/>
    </source>
</evidence>
<dbReference type="Pfam" id="PF02836">
    <property type="entry name" value="Glyco_hydro_2_C"/>
    <property type="match status" value="1"/>
</dbReference>
<keyword evidence="14" id="KW-0325">Glycoprotein</keyword>
<dbReference type="RefSeq" id="WP_268779861.1">
    <property type="nucleotide sequence ID" value="NZ_JAPRAT010000012.1"/>
</dbReference>
<evidence type="ECO:0000256" key="5">
    <source>
        <dbReference type="ARBA" id="ARBA00004740"/>
    </source>
</evidence>
<dbReference type="Pfam" id="PF00703">
    <property type="entry name" value="Glyco_hydro_2"/>
    <property type="match status" value="1"/>
</dbReference>
<dbReference type="SUPFAM" id="SSF49785">
    <property type="entry name" value="Galactose-binding domain-like"/>
    <property type="match status" value="1"/>
</dbReference>
<dbReference type="InterPro" id="IPR036156">
    <property type="entry name" value="Beta-gal/glucu_dom_sf"/>
</dbReference>
<evidence type="ECO:0000256" key="13">
    <source>
        <dbReference type="ARBA" id="ARBA00023157"/>
    </source>
</evidence>
<dbReference type="AlphaFoldDB" id="A0A9J6RCK9"/>
<comment type="pathway">
    <text evidence="5">Glycan metabolism; N-glycan degradation.</text>
</comment>
<dbReference type="GO" id="GO:0005576">
    <property type="term" value="C:extracellular region"/>
    <property type="evidence" value="ECO:0007669"/>
    <property type="project" value="UniProtKB-SubCell"/>
</dbReference>
<evidence type="ECO:0000256" key="1">
    <source>
        <dbReference type="ARBA" id="ARBA00000829"/>
    </source>
</evidence>
<sequence length="833" mass="97116">MENTILLTNWKFKSPSETWLTAKVPGCIHSDLHSHCIIDDPFYGTNEKDLQWIDKRDWEYETAFYLDERMYNHSNLELEFSGLDTYANVYLNGQLILSADNMFRTWKIDVKNYIKQSNNTLRILFKSPIHEDLPKLEELGYSLPAANDDSEMGELGDKKVSVFARKAPYHYGWDWGPRFVTSGIWRKVMLRGWSNAHIEDVFIQQNQVSEESADLTVITEVHSDANLNAHIQITTKGIDKKIPIALKKGMNKITLDLTIANPELWWCNGLGDATLYNFSTSLFVEDVVLSQKDVRTGLRSAKLVRKKNKAGTSFYIELNGKPIFIKGANHIPNDSFNDKVTIGQYRHEIESAVKTNMNMLRVWGGGIYENDEFYQLCDEYGILIWQDFMFACSMYPGDDDFLESVEHEAVDNIKRLRNHPSIVLWCGNNEIDMAWSHYNEESGWGWKNNYTQEVRNKIWSDYEKIFHEILPEAVLEFSPGIDYWPSSPMCGLTGDETQHSSNEATSGDIHYWGVWHMEEPLENFNKYVGRFMSEYGFQSFPEEKTVRTVAQDKDMFLESEVMLNHQKNNRGNQLINEYMQKYYKKPKDFLSFLYMSQVLQGEAMKIAIESHRRHKPYCMGTLYWQMNDCWPVASWASMDYFGRWKAAQYFVKRSYQDTIVSIIEKDNKVDVYVVSDKLNSFVGQIKWRLVTFYGDILDEGVMETKIESNSSKVIISLDRDNVLKDHPLEKSLLSVQLSSESSLLDEKQYYFLSLKEIELKKPTITVDQIEDNVIALRTDFIAKQVHLSTEEECLLSDNYFDLVPGEIKLVEFDQQFDLHDLKIRTMYDYIENE</sequence>
<protein>
    <recommendedName>
        <fullName evidence="9">Beta-mannosidase</fullName>
        <ecNumber evidence="8">3.2.1.25</ecNumber>
    </recommendedName>
    <alternativeName>
        <fullName evidence="19">Beta-mannosidase B</fullName>
    </alternativeName>
    <alternativeName>
        <fullName evidence="17">Lysosomal beta A mannosidase</fullName>
    </alternativeName>
    <alternativeName>
        <fullName evidence="20">Mannanase B</fullName>
    </alternativeName>
</protein>
<dbReference type="PANTHER" id="PTHR43730:SF1">
    <property type="entry name" value="BETA-MANNOSIDASE"/>
    <property type="match status" value="1"/>
</dbReference>
<evidence type="ECO:0000259" key="25">
    <source>
        <dbReference type="Pfam" id="PF22666"/>
    </source>
</evidence>
<dbReference type="PANTHER" id="PTHR43730">
    <property type="entry name" value="BETA-MANNOSIDASE"/>
    <property type="match status" value="1"/>
</dbReference>
<feature type="domain" description="Beta-mannosidase-like galactose-binding" evidence="25">
    <location>
        <begin position="10"/>
        <end position="186"/>
    </location>
</feature>
<evidence type="ECO:0000313" key="26">
    <source>
        <dbReference type="EMBL" id="MCZ0703091.1"/>
    </source>
</evidence>
<feature type="domain" description="Glycoside hydrolase family 2 immunoglobulin-like beta-sandwich" evidence="21">
    <location>
        <begin position="196"/>
        <end position="299"/>
    </location>
</feature>
<comment type="subcellular location">
    <subcellularLocation>
        <location evidence="3">Lysosome</location>
    </subcellularLocation>
    <subcellularLocation>
        <location evidence="4">Secreted</location>
    </subcellularLocation>
</comment>
<comment type="caution">
    <text evidence="26">The sequence shown here is derived from an EMBL/GenBank/DDBJ whole genome shotgun (WGS) entry which is preliminary data.</text>
</comment>
<proteinExistence type="inferred from homology"/>
<feature type="domain" description="Glycoside hydrolase family 2 catalytic" evidence="22">
    <location>
        <begin position="316"/>
        <end position="431"/>
    </location>
</feature>
<dbReference type="InterPro" id="IPR008979">
    <property type="entry name" value="Galactose-bd-like_sf"/>
</dbReference>
<dbReference type="Pfam" id="PF17786">
    <property type="entry name" value="Mannosidase_ig"/>
    <property type="match status" value="1"/>
</dbReference>
<keyword evidence="13" id="KW-1015">Disulfide bond</keyword>
<organism evidence="26 27">
    <name type="scientific">Natronobacillus azotifigens</name>
    <dbReference type="NCBI Taxonomy" id="472978"/>
    <lineage>
        <taxon>Bacteria</taxon>
        <taxon>Bacillati</taxon>
        <taxon>Bacillota</taxon>
        <taxon>Bacilli</taxon>
        <taxon>Bacillales</taxon>
        <taxon>Bacillaceae</taxon>
        <taxon>Natronobacillus</taxon>
    </lineage>
</organism>
<evidence type="ECO:0000259" key="23">
    <source>
        <dbReference type="Pfam" id="PF17753"/>
    </source>
</evidence>
<evidence type="ECO:0000256" key="17">
    <source>
        <dbReference type="ARBA" id="ARBA00032581"/>
    </source>
</evidence>
<comment type="similarity">
    <text evidence="18">Belongs to the glycosyl hydrolase 2 family. Beta-mannosidase B subfamily.</text>
</comment>
<dbReference type="EMBL" id="JAPRAT010000012">
    <property type="protein sequence ID" value="MCZ0703091.1"/>
    <property type="molecule type" value="Genomic_DNA"/>
</dbReference>
<dbReference type="Gene3D" id="3.20.20.80">
    <property type="entry name" value="Glycosidases"/>
    <property type="match status" value="1"/>
</dbReference>
<evidence type="ECO:0000256" key="2">
    <source>
        <dbReference type="ARBA" id="ARBA00003150"/>
    </source>
</evidence>
<accession>A0A9J6RCK9</accession>
<keyword evidence="16" id="KW-0326">Glycosidase</keyword>
<dbReference type="InterPro" id="IPR006102">
    <property type="entry name" value="Ig-like_GH2"/>
</dbReference>
<dbReference type="GO" id="GO:0006516">
    <property type="term" value="P:glycoprotein catabolic process"/>
    <property type="evidence" value="ECO:0007669"/>
    <property type="project" value="TreeGrafter"/>
</dbReference>
<dbReference type="EC" id="3.2.1.25" evidence="8"/>
<evidence type="ECO:0000259" key="22">
    <source>
        <dbReference type="Pfam" id="PF02836"/>
    </source>
</evidence>
<evidence type="ECO:0000256" key="9">
    <source>
        <dbReference type="ARBA" id="ARBA00015707"/>
    </source>
</evidence>
<evidence type="ECO:0000259" key="24">
    <source>
        <dbReference type="Pfam" id="PF17786"/>
    </source>
</evidence>
<dbReference type="GO" id="GO:0005975">
    <property type="term" value="P:carbohydrate metabolic process"/>
    <property type="evidence" value="ECO:0007669"/>
    <property type="project" value="InterPro"/>
</dbReference>
<keyword evidence="11" id="KW-0732">Signal</keyword>
<evidence type="ECO:0000259" key="21">
    <source>
        <dbReference type="Pfam" id="PF00703"/>
    </source>
</evidence>
<dbReference type="Pfam" id="PF17753">
    <property type="entry name" value="Ig_mannosidase"/>
    <property type="match status" value="1"/>
</dbReference>
<dbReference type="InterPro" id="IPR050887">
    <property type="entry name" value="Beta-mannosidase_GH2"/>
</dbReference>
<dbReference type="GO" id="GO:0005764">
    <property type="term" value="C:lysosome"/>
    <property type="evidence" value="ECO:0007669"/>
    <property type="project" value="UniProtKB-SubCell"/>
</dbReference>
<dbReference type="InterPro" id="IPR054593">
    <property type="entry name" value="Beta-mannosidase-like_N2"/>
</dbReference>
<keyword evidence="10" id="KW-0964">Secreted</keyword>
<evidence type="ECO:0000256" key="3">
    <source>
        <dbReference type="ARBA" id="ARBA00004371"/>
    </source>
</evidence>
<evidence type="ECO:0000256" key="10">
    <source>
        <dbReference type="ARBA" id="ARBA00022525"/>
    </source>
</evidence>
<comment type="subunit">
    <text evidence="7">Homodimer.</text>
</comment>
<dbReference type="InterPro" id="IPR041625">
    <property type="entry name" value="Beta-mannosidase_Ig"/>
</dbReference>
<dbReference type="InterPro" id="IPR006103">
    <property type="entry name" value="Glyco_hydro_2_cat"/>
</dbReference>
<feature type="domain" description="Beta-mannosidase Ig-fold" evidence="23">
    <location>
        <begin position="759"/>
        <end position="828"/>
    </location>
</feature>
<evidence type="ECO:0000313" key="27">
    <source>
        <dbReference type="Proteomes" id="UP001084197"/>
    </source>
</evidence>
<dbReference type="InterPro" id="IPR013783">
    <property type="entry name" value="Ig-like_fold"/>
</dbReference>
<evidence type="ECO:0000256" key="16">
    <source>
        <dbReference type="ARBA" id="ARBA00023295"/>
    </source>
</evidence>
<comment type="subunit">
    <text evidence="6">Monomer.</text>
</comment>
<dbReference type="InterPro" id="IPR017853">
    <property type="entry name" value="GH"/>
</dbReference>
<evidence type="ECO:0000256" key="18">
    <source>
        <dbReference type="ARBA" id="ARBA00038429"/>
    </source>
</evidence>
<dbReference type="SUPFAM" id="SSF51445">
    <property type="entry name" value="(Trans)glycosidases"/>
    <property type="match status" value="1"/>
</dbReference>
<evidence type="ECO:0000256" key="15">
    <source>
        <dbReference type="ARBA" id="ARBA00023228"/>
    </source>
</evidence>
<dbReference type="GO" id="GO:0004567">
    <property type="term" value="F:beta-mannosidase activity"/>
    <property type="evidence" value="ECO:0007669"/>
    <property type="project" value="UniProtKB-EC"/>
</dbReference>
<dbReference type="FunFam" id="3.20.20.80:FF:000050">
    <property type="entry name" value="Beta-mannosidase B"/>
    <property type="match status" value="1"/>
</dbReference>
<evidence type="ECO:0000256" key="8">
    <source>
        <dbReference type="ARBA" id="ARBA00012754"/>
    </source>
</evidence>
<dbReference type="Gene3D" id="2.60.40.10">
    <property type="entry name" value="Immunoglobulins"/>
    <property type="match status" value="3"/>
</dbReference>
<dbReference type="Pfam" id="PF22666">
    <property type="entry name" value="Glyco_hydro_2_N2"/>
    <property type="match status" value="1"/>
</dbReference>
<evidence type="ECO:0000256" key="19">
    <source>
        <dbReference type="ARBA" id="ARBA00041069"/>
    </source>
</evidence>
<reference evidence="26" key="1">
    <citation type="submission" date="2022-11" db="EMBL/GenBank/DDBJ databases">
        <title>WGS of Natronobacillus azotifigens 24KS-1, an anaerobic diazotrophic haloalkaliphile from soda-rich habitats.</title>
        <authorList>
            <person name="Sorokin D.Y."/>
            <person name="Merkel A.Y."/>
        </authorList>
    </citation>
    <scope>NUCLEOTIDE SEQUENCE</scope>
    <source>
        <strain evidence="26">24KS-1</strain>
    </source>
</reference>
<dbReference type="Proteomes" id="UP001084197">
    <property type="component" value="Unassembled WGS sequence"/>
</dbReference>